<protein>
    <submittedName>
        <fullName evidence="1">Uncharacterized protein</fullName>
    </submittedName>
</protein>
<proteinExistence type="predicted"/>
<reference evidence="1 2" key="1">
    <citation type="journal article" date="2021" name="Elife">
        <title>Chloroplast acquisition without the gene transfer in kleptoplastic sea slugs, Plakobranchus ocellatus.</title>
        <authorList>
            <person name="Maeda T."/>
            <person name="Takahashi S."/>
            <person name="Yoshida T."/>
            <person name="Shimamura S."/>
            <person name="Takaki Y."/>
            <person name="Nagai Y."/>
            <person name="Toyoda A."/>
            <person name="Suzuki Y."/>
            <person name="Arimoto A."/>
            <person name="Ishii H."/>
            <person name="Satoh N."/>
            <person name="Nishiyama T."/>
            <person name="Hasebe M."/>
            <person name="Maruyama T."/>
            <person name="Minagawa J."/>
            <person name="Obokata J."/>
            <person name="Shigenobu S."/>
        </authorList>
    </citation>
    <scope>NUCLEOTIDE SEQUENCE [LARGE SCALE GENOMIC DNA]</scope>
</reference>
<keyword evidence="2" id="KW-1185">Reference proteome</keyword>
<name>A0AAV4BML8_9GAST</name>
<evidence type="ECO:0000313" key="1">
    <source>
        <dbReference type="EMBL" id="GFO20295.1"/>
    </source>
</evidence>
<evidence type="ECO:0000313" key="2">
    <source>
        <dbReference type="Proteomes" id="UP000735302"/>
    </source>
</evidence>
<dbReference type="Proteomes" id="UP000735302">
    <property type="component" value="Unassembled WGS sequence"/>
</dbReference>
<comment type="caution">
    <text evidence="1">The sequence shown here is derived from an EMBL/GenBank/DDBJ whole genome shotgun (WGS) entry which is preliminary data.</text>
</comment>
<sequence>MLGRLGGATVGGKLSVRPGKLYFRQNWELLLGPDDGSLSQKTERWDYEGLLSFWWRSFEQQRLGSENFEFETTSCLKDLALVNMESERCRAGMACSQFQRPTRRFVETS</sequence>
<dbReference type="EMBL" id="BLXT01005154">
    <property type="protein sequence ID" value="GFO20295.1"/>
    <property type="molecule type" value="Genomic_DNA"/>
</dbReference>
<dbReference type="AlphaFoldDB" id="A0AAV4BML8"/>
<gene>
    <name evidence="1" type="ORF">PoB_004680000</name>
</gene>
<accession>A0AAV4BML8</accession>
<organism evidence="1 2">
    <name type="scientific">Plakobranchus ocellatus</name>
    <dbReference type="NCBI Taxonomy" id="259542"/>
    <lineage>
        <taxon>Eukaryota</taxon>
        <taxon>Metazoa</taxon>
        <taxon>Spiralia</taxon>
        <taxon>Lophotrochozoa</taxon>
        <taxon>Mollusca</taxon>
        <taxon>Gastropoda</taxon>
        <taxon>Heterobranchia</taxon>
        <taxon>Euthyneura</taxon>
        <taxon>Panpulmonata</taxon>
        <taxon>Sacoglossa</taxon>
        <taxon>Placobranchoidea</taxon>
        <taxon>Plakobranchidae</taxon>
        <taxon>Plakobranchus</taxon>
    </lineage>
</organism>